<dbReference type="Pfam" id="PF00903">
    <property type="entry name" value="Glyoxalase"/>
    <property type="match status" value="1"/>
</dbReference>
<organism evidence="3 4">
    <name type="scientific">Paecilomyces lecythidis</name>
    <dbReference type="NCBI Taxonomy" id="3004212"/>
    <lineage>
        <taxon>Eukaryota</taxon>
        <taxon>Fungi</taxon>
        <taxon>Dikarya</taxon>
        <taxon>Ascomycota</taxon>
        <taxon>Pezizomycotina</taxon>
        <taxon>Eurotiomycetes</taxon>
        <taxon>Eurotiomycetidae</taxon>
        <taxon>Eurotiales</taxon>
        <taxon>Thermoascaceae</taxon>
        <taxon>Paecilomyces</taxon>
    </lineage>
</organism>
<dbReference type="SUPFAM" id="SSF54593">
    <property type="entry name" value="Glyoxalase/Bleomycin resistance protein/Dihydroxybiphenyl dioxygenase"/>
    <property type="match status" value="1"/>
</dbReference>
<evidence type="ECO:0000313" key="4">
    <source>
        <dbReference type="Proteomes" id="UP001583193"/>
    </source>
</evidence>
<feature type="compositionally biased region" description="Polar residues" evidence="1">
    <location>
        <begin position="1"/>
        <end position="12"/>
    </location>
</feature>
<protein>
    <recommendedName>
        <fullName evidence="2">VOC domain-containing protein</fullName>
    </recommendedName>
</protein>
<name>A0ABR3Y6J4_9EURO</name>
<keyword evidence="4" id="KW-1185">Reference proteome</keyword>
<evidence type="ECO:0000256" key="1">
    <source>
        <dbReference type="SAM" id="MobiDB-lite"/>
    </source>
</evidence>
<dbReference type="EMBL" id="JAVDPF010000005">
    <property type="protein sequence ID" value="KAL1883575.1"/>
    <property type="molecule type" value="Genomic_DNA"/>
</dbReference>
<dbReference type="Proteomes" id="UP001583193">
    <property type="component" value="Unassembled WGS sequence"/>
</dbReference>
<gene>
    <name evidence="3" type="ORF">Plec18167_002582</name>
</gene>
<comment type="caution">
    <text evidence="3">The sequence shown here is derived from an EMBL/GenBank/DDBJ whole genome shotgun (WGS) entry which is preliminary data.</text>
</comment>
<feature type="domain" description="VOC" evidence="2">
    <location>
        <begin position="27"/>
        <end position="150"/>
    </location>
</feature>
<feature type="region of interest" description="Disordered" evidence="1">
    <location>
        <begin position="1"/>
        <end position="23"/>
    </location>
</feature>
<reference evidence="3 4" key="1">
    <citation type="journal article" date="2024" name="IMA Fungus">
        <title>IMA Genome - F19 : A genome assembly and annotation guide to empower mycologists, including annotated draft genome sequences of Ceratocystis pirilliformis, Diaporthe australafricana, Fusarium ophioides, Paecilomyces lecythidis, and Sporothrix stenoceras.</title>
        <authorList>
            <person name="Aylward J."/>
            <person name="Wilson A.M."/>
            <person name="Visagie C.M."/>
            <person name="Spraker J."/>
            <person name="Barnes I."/>
            <person name="Buitendag C."/>
            <person name="Ceriani C."/>
            <person name="Del Mar Angel L."/>
            <person name="du Plessis D."/>
            <person name="Fuchs T."/>
            <person name="Gasser K."/>
            <person name="Kramer D."/>
            <person name="Li W."/>
            <person name="Munsamy K."/>
            <person name="Piso A."/>
            <person name="Price J.L."/>
            <person name="Sonnekus B."/>
            <person name="Thomas C."/>
            <person name="van der Nest A."/>
            <person name="van Dijk A."/>
            <person name="van Heerden A."/>
            <person name="van Vuuren N."/>
            <person name="Yilmaz N."/>
            <person name="Duong T.A."/>
            <person name="van der Merwe N.A."/>
            <person name="Wingfield M.J."/>
            <person name="Wingfield B.D."/>
        </authorList>
    </citation>
    <scope>NUCLEOTIDE SEQUENCE [LARGE SCALE GENOMIC DNA]</scope>
    <source>
        <strain evidence="3 4">CMW 18167</strain>
    </source>
</reference>
<dbReference type="InterPro" id="IPR004360">
    <property type="entry name" value="Glyas_Fos-R_dOase_dom"/>
</dbReference>
<dbReference type="Gene3D" id="3.10.180.10">
    <property type="entry name" value="2,3-Dihydroxybiphenyl 1,2-Dioxygenase, domain 1"/>
    <property type="match status" value="1"/>
</dbReference>
<evidence type="ECO:0000313" key="3">
    <source>
        <dbReference type="EMBL" id="KAL1883575.1"/>
    </source>
</evidence>
<proteinExistence type="predicted"/>
<dbReference type="InterPro" id="IPR037523">
    <property type="entry name" value="VOC_core"/>
</dbReference>
<dbReference type="PROSITE" id="PS51819">
    <property type="entry name" value="VOC"/>
    <property type="match status" value="1"/>
</dbReference>
<evidence type="ECO:0000259" key="2">
    <source>
        <dbReference type="PROSITE" id="PS51819"/>
    </source>
</evidence>
<sequence length="222" mass="25344">MAPTLNAASESWNEGEKEATPYPSPNALAHVVLRTTPDRYEDMIDFYVRLLKATVTCRGPVITFLRYDYEHHRIAIVSAPEVVRGQEGAVRAGLDHVSFAYKTLTDLARTYVGLRSLENPIKPIWTVNHGPTTSLYYRDPDRNKIELQVDNFDRPEDANEFMGGQYYESNPIGSDFDVDEWAKYILEKAKPDGSEGLTQVEEKALKKRIEVGDRRQLPEVYF</sequence>
<accession>A0ABR3Y6J4</accession>
<dbReference type="InterPro" id="IPR029068">
    <property type="entry name" value="Glyas_Bleomycin-R_OHBP_Dase"/>
</dbReference>